<keyword evidence="3" id="KW-1185">Reference proteome</keyword>
<name>A0A495XC60_9PSEU</name>
<sequence>MARMKGNGHCHSFNGDGRMDVMARDDVTGELFVFPHGGAFRGTETFGEPVLIGTGFDPRRDHYLVRTIDINGNGFADVLGLSMRPMNEHHGIFLYPNTGGLRGTDTLAGPIRISGARDDKKWETLGIYDVDLDGCDDMFGREQDAGHVDAFFNRREVKENETYDKAAHRLVTVDVDDFPFAMADITGTGRPNLLVRRKNGDLDVYEFAFDESGDGPWWRGEGRWFTLGHGWQEYEIITVTDLDLNGRPDLMGLRGDGTLVAHLNNGWDPSAPRDTFGAPEVVATGWQKFSVVS</sequence>
<dbReference type="EMBL" id="RBXR01000001">
    <property type="protein sequence ID" value="RKT70173.1"/>
    <property type="molecule type" value="Genomic_DNA"/>
</dbReference>
<dbReference type="PANTHER" id="PTHR44103:SF1">
    <property type="entry name" value="PROPROTEIN CONVERTASE P"/>
    <property type="match status" value="1"/>
</dbReference>
<gene>
    <name evidence="2" type="ORF">DFJ66_3420</name>
</gene>
<dbReference type="InterPro" id="IPR013517">
    <property type="entry name" value="FG-GAP"/>
</dbReference>
<evidence type="ECO:0008006" key="4">
    <source>
        <dbReference type="Google" id="ProtNLM"/>
    </source>
</evidence>
<proteinExistence type="predicted"/>
<comment type="caution">
    <text evidence="2">The sequence shown here is derived from an EMBL/GenBank/DDBJ whole genome shotgun (WGS) entry which is preliminary data.</text>
</comment>
<dbReference type="SUPFAM" id="SSF69318">
    <property type="entry name" value="Integrin alpha N-terminal domain"/>
    <property type="match status" value="1"/>
</dbReference>
<protein>
    <recommendedName>
        <fullName evidence="4">VCBS repeat protein</fullName>
    </recommendedName>
</protein>
<organism evidence="2 3">
    <name type="scientific">Saccharothrix variisporea</name>
    <dbReference type="NCBI Taxonomy" id="543527"/>
    <lineage>
        <taxon>Bacteria</taxon>
        <taxon>Bacillati</taxon>
        <taxon>Actinomycetota</taxon>
        <taxon>Actinomycetes</taxon>
        <taxon>Pseudonocardiales</taxon>
        <taxon>Pseudonocardiaceae</taxon>
        <taxon>Saccharothrix</taxon>
    </lineage>
</organism>
<evidence type="ECO:0000313" key="2">
    <source>
        <dbReference type="EMBL" id="RKT70173.1"/>
    </source>
</evidence>
<dbReference type="AlphaFoldDB" id="A0A495XC60"/>
<dbReference type="Gene3D" id="2.130.10.130">
    <property type="entry name" value="Integrin alpha, N-terminal"/>
    <property type="match status" value="1"/>
</dbReference>
<reference evidence="2 3" key="1">
    <citation type="submission" date="2018-10" db="EMBL/GenBank/DDBJ databases">
        <title>Sequencing the genomes of 1000 actinobacteria strains.</title>
        <authorList>
            <person name="Klenk H.-P."/>
        </authorList>
    </citation>
    <scope>NUCLEOTIDE SEQUENCE [LARGE SCALE GENOMIC DNA]</scope>
    <source>
        <strain evidence="2 3">DSM 43911</strain>
    </source>
</reference>
<dbReference type="PANTHER" id="PTHR44103">
    <property type="entry name" value="PROPROTEIN CONVERTASE P"/>
    <property type="match status" value="1"/>
</dbReference>
<dbReference type="Proteomes" id="UP000272729">
    <property type="component" value="Unassembled WGS sequence"/>
</dbReference>
<keyword evidence="1" id="KW-0732">Signal</keyword>
<evidence type="ECO:0000256" key="1">
    <source>
        <dbReference type="ARBA" id="ARBA00022729"/>
    </source>
</evidence>
<dbReference type="InterPro" id="IPR028994">
    <property type="entry name" value="Integrin_alpha_N"/>
</dbReference>
<accession>A0A495XC60</accession>
<evidence type="ECO:0000313" key="3">
    <source>
        <dbReference type="Proteomes" id="UP000272729"/>
    </source>
</evidence>
<dbReference type="Pfam" id="PF13517">
    <property type="entry name" value="FG-GAP_3"/>
    <property type="match status" value="1"/>
</dbReference>